<dbReference type="PANTHER" id="PTHR11614">
    <property type="entry name" value="PHOSPHOLIPASE-RELATED"/>
    <property type="match status" value="1"/>
</dbReference>
<dbReference type="VEuPathDB" id="TrichDB:TRFO_20078"/>
<comment type="caution">
    <text evidence="2">The sequence shown here is derived from an EMBL/GenBank/DDBJ whole genome shotgun (WGS) entry which is preliminary data.</text>
</comment>
<dbReference type="GeneID" id="94835889"/>
<dbReference type="Proteomes" id="UP000179807">
    <property type="component" value="Unassembled WGS sequence"/>
</dbReference>
<name>A0A1J4KMI1_9EUKA</name>
<dbReference type="SUPFAM" id="SSF53474">
    <property type="entry name" value="alpha/beta-Hydrolases"/>
    <property type="match status" value="1"/>
</dbReference>
<dbReference type="InterPro" id="IPR051044">
    <property type="entry name" value="MAG_DAG_Lipase"/>
</dbReference>
<accession>A0A1J4KMI1</accession>
<keyword evidence="3" id="KW-1185">Reference proteome</keyword>
<dbReference type="RefSeq" id="XP_068363717.1">
    <property type="nucleotide sequence ID" value="XM_068501185.1"/>
</dbReference>
<dbReference type="Pfam" id="PF12146">
    <property type="entry name" value="Hydrolase_4"/>
    <property type="match status" value="1"/>
</dbReference>
<gene>
    <name evidence="2" type="ORF">TRFO_20078</name>
</gene>
<reference evidence="2" key="1">
    <citation type="submission" date="2016-10" db="EMBL/GenBank/DDBJ databases">
        <authorList>
            <person name="Benchimol M."/>
            <person name="Almeida L.G."/>
            <person name="Vasconcelos A.T."/>
            <person name="Perreira-Neves A."/>
            <person name="Rosa I.A."/>
            <person name="Tasca T."/>
            <person name="Bogo M.R."/>
            <person name="de Souza W."/>
        </authorList>
    </citation>
    <scope>NUCLEOTIDE SEQUENCE [LARGE SCALE GENOMIC DNA]</scope>
    <source>
        <strain evidence="2">K</strain>
    </source>
</reference>
<sequence>MELKDVEFTLDYDGDEDFSVNVGGYDLVGQIWKPKETPRYAYIFIHGLGCFITFKRDFYPVITNHGGVVFACDHIGCGKSPGARTSVTVDEILDETLKIIDLVKAKYPGLPIVIHGHSMGGLSVIMLGLTKYDKLCDEVKCVISEAPWVSKCPQRNPGAIEHAGIRLLGWTFPKLLVPAGVELFTPDLDPRFVELVDNTPLYSHGLTARLFLNVEGCQKFAEENKEKWPPQLPMLYQQGTEDNLVDPVANDKWIKPLLNKEGLNVTYKSYEKGPHILLKSPLRPHVAKDILDYIDAHV</sequence>
<proteinExistence type="predicted"/>
<dbReference type="AlphaFoldDB" id="A0A1J4KMI1"/>
<evidence type="ECO:0000259" key="1">
    <source>
        <dbReference type="Pfam" id="PF12146"/>
    </source>
</evidence>
<dbReference type="InterPro" id="IPR022742">
    <property type="entry name" value="Hydrolase_4"/>
</dbReference>
<protein>
    <submittedName>
        <fullName evidence="2">Clan SC, family S33, methylesterase-like serine peptidase</fullName>
    </submittedName>
</protein>
<evidence type="ECO:0000313" key="3">
    <source>
        <dbReference type="Proteomes" id="UP000179807"/>
    </source>
</evidence>
<dbReference type="InterPro" id="IPR029058">
    <property type="entry name" value="AB_hydrolase_fold"/>
</dbReference>
<dbReference type="EMBL" id="MLAK01000607">
    <property type="protein sequence ID" value="OHT10581.1"/>
    <property type="molecule type" value="Genomic_DNA"/>
</dbReference>
<evidence type="ECO:0000313" key="2">
    <source>
        <dbReference type="EMBL" id="OHT10581.1"/>
    </source>
</evidence>
<dbReference type="OrthoDB" id="194865at2759"/>
<dbReference type="Gene3D" id="3.40.50.1820">
    <property type="entry name" value="alpha/beta hydrolase"/>
    <property type="match status" value="1"/>
</dbReference>
<feature type="domain" description="Serine aminopeptidase S33" evidence="1">
    <location>
        <begin position="38"/>
        <end position="278"/>
    </location>
</feature>
<organism evidence="2 3">
    <name type="scientific">Tritrichomonas foetus</name>
    <dbReference type="NCBI Taxonomy" id="1144522"/>
    <lineage>
        <taxon>Eukaryota</taxon>
        <taxon>Metamonada</taxon>
        <taxon>Parabasalia</taxon>
        <taxon>Tritrichomonadida</taxon>
        <taxon>Tritrichomonadidae</taxon>
        <taxon>Tritrichomonas</taxon>
    </lineage>
</organism>